<dbReference type="STRING" id="717606.PaecuDRAFT_0399"/>
<dbReference type="GO" id="GO:0005524">
    <property type="term" value="F:ATP binding"/>
    <property type="evidence" value="ECO:0007669"/>
    <property type="project" value="UniProtKB-KW"/>
</dbReference>
<evidence type="ECO:0000256" key="4">
    <source>
        <dbReference type="ARBA" id="ARBA00022679"/>
    </source>
</evidence>
<evidence type="ECO:0000256" key="9">
    <source>
        <dbReference type="SAM" id="Coils"/>
    </source>
</evidence>
<reference evidence="12 13" key="1">
    <citation type="submission" date="2010-07" db="EMBL/GenBank/DDBJ databases">
        <title>The draft genome of Paenibacillus curdlanolyticus YK9.</title>
        <authorList>
            <consortium name="US DOE Joint Genome Institute (JGI-PGF)"/>
            <person name="Lucas S."/>
            <person name="Copeland A."/>
            <person name="Lapidus A."/>
            <person name="Cheng J.-F."/>
            <person name="Bruce D."/>
            <person name="Goodwin L."/>
            <person name="Pitluck S."/>
            <person name="Land M.L."/>
            <person name="Hauser L."/>
            <person name="Chang Y.-J."/>
            <person name="Jeffries C."/>
            <person name="Anderson I.J."/>
            <person name="Johnson E."/>
            <person name="Loganathan U."/>
            <person name="Mulhopadhyay B."/>
            <person name="Kyrpides N."/>
            <person name="Woyke T.J."/>
        </authorList>
    </citation>
    <scope>NUCLEOTIDE SEQUENCE [LARGE SCALE GENOMIC DNA]</scope>
    <source>
        <strain evidence="12 13">YK9</strain>
    </source>
</reference>
<dbReference type="PANTHER" id="PTHR24421:SF10">
    <property type="entry name" value="NITRATE_NITRITE SENSOR PROTEIN NARQ"/>
    <property type="match status" value="1"/>
</dbReference>
<evidence type="ECO:0000259" key="11">
    <source>
        <dbReference type="Pfam" id="PF07730"/>
    </source>
</evidence>
<dbReference type="GO" id="GO:0000155">
    <property type="term" value="F:phosphorelay sensor kinase activity"/>
    <property type="evidence" value="ECO:0007669"/>
    <property type="project" value="InterPro"/>
</dbReference>
<evidence type="ECO:0000256" key="1">
    <source>
        <dbReference type="ARBA" id="ARBA00000085"/>
    </source>
</evidence>
<dbReference type="Gene3D" id="1.20.5.1930">
    <property type="match status" value="1"/>
</dbReference>
<evidence type="ECO:0000313" key="13">
    <source>
        <dbReference type="Proteomes" id="UP000005387"/>
    </source>
</evidence>
<evidence type="ECO:0000256" key="5">
    <source>
        <dbReference type="ARBA" id="ARBA00022741"/>
    </source>
</evidence>
<dbReference type="Pfam" id="PF07730">
    <property type="entry name" value="HisKA_3"/>
    <property type="match status" value="1"/>
</dbReference>
<keyword evidence="9" id="KW-0175">Coiled coil</keyword>
<evidence type="ECO:0000256" key="10">
    <source>
        <dbReference type="SAM" id="Phobius"/>
    </source>
</evidence>
<feature type="coiled-coil region" evidence="9">
    <location>
        <begin position="144"/>
        <end position="181"/>
    </location>
</feature>
<dbReference type="InterPro" id="IPR011712">
    <property type="entry name" value="Sig_transdc_His_kin_sub3_dim/P"/>
</dbReference>
<dbReference type="InterPro" id="IPR050482">
    <property type="entry name" value="Sensor_HK_TwoCompSys"/>
</dbReference>
<feature type="domain" description="Signal transduction histidine kinase subgroup 3 dimerisation and phosphoacceptor" evidence="11">
    <location>
        <begin position="183"/>
        <end position="248"/>
    </location>
</feature>
<evidence type="ECO:0000256" key="6">
    <source>
        <dbReference type="ARBA" id="ARBA00022777"/>
    </source>
</evidence>
<dbReference type="CDD" id="cd16917">
    <property type="entry name" value="HATPase_UhpB-NarQ-NarX-like"/>
    <property type="match status" value="1"/>
</dbReference>
<keyword evidence="4" id="KW-0808">Transferase</keyword>
<feature type="transmembrane region" description="Helical" evidence="10">
    <location>
        <begin position="53"/>
        <end position="72"/>
    </location>
</feature>
<keyword evidence="8" id="KW-0902">Two-component regulatory system</keyword>
<keyword evidence="5" id="KW-0547">Nucleotide-binding</keyword>
<dbReference type="eggNOG" id="COG4585">
    <property type="taxonomic scope" value="Bacteria"/>
</dbReference>
<keyword evidence="7" id="KW-0067">ATP-binding</keyword>
<proteinExistence type="predicted"/>
<dbReference type="OrthoDB" id="199946at2"/>
<dbReference type="AlphaFoldDB" id="E0I3M4"/>
<keyword evidence="10" id="KW-0472">Membrane</keyword>
<keyword evidence="10" id="KW-1133">Transmembrane helix</keyword>
<dbReference type="PANTHER" id="PTHR24421">
    <property type="entry name" value="NITRATE/NITRITE SENSOR PROTEIN NARX-RELATED"/>
    <property type="match status" value="1"/>
</dbReference>
<keyword evidence="13" id="KW-1185">Reference proteome</keyword>
<dbReference type="InterPro" id="IPR036890">
    <property type="entry name" value="HATPase_C_sf"/>
</dbReference>
<dbReference type="Proteomes" id="UP000005387">
    <property type="component" value="Unassembled WGS sequence"/>
</dbReference>
<dbReference type="EC" id="2.7.13.3" evidence="2"/>
<evidence type="ECO:0000256" key="3">
    <source>
        <dbReference type="ARBA" id="ARBA00022553"/>
    </source>
</evidence>
<protein>
    <recommendedName>
        <fullName evidence="2">histidine kinase</fullName>
        <ecNumber evidence="2">2.7.13.3</ecNumber>
    </recommendedName>
</protein>
<keyword evidence="10" id="KW-0812">Transmembrane</keyword>
<keyword evidence="6 12" id="KW-0418">Kinase</keyword>
<accession>E0I3M4</accession>
<dbReference type="SUPFAM" id="SSF55874">
    <property type="entry name" value="ATPase domain of HSP90 chaperone/DNA topoisomerase II/histidine kinase"/>
    <property type="match status" value="1"/>
</dbReference>
<evidence type="ECO:0000256" key="2">
    <source>
        <dbReference type="ARBA" id="ARBA00012438"/>
    </source>
</evidence>
<feature type="transmembrane region" description="Helical" evidence="10">
    <location>
        <begin position="119"/>
        <end position="137"/>
    </location>
</feature>
<dbReference type="GO" id="GO:0046983">
    <property type="term" value="F:protein dimerization activity"/>
    <property type="evidence" value="ECO:0007669"/>
    <property type="project" value="InterPro"/>
</dbReference>
<evidence type="ECO:0000256" key="8">
    <source>
        <dbReference type="ARBA" id="ARBA00023012"/>
    </source>
</evidence>
<name>E0I3M4_9BACL</name>
<keyword evidence="3" id="KW-0597">Phosphoprotein</keyword>
<feature type="coiled-coil region" evidence="9">
    <location>
        <begin position="217"/>
        <end position="244"/>
    </location>
</feature>
<dbReference type="EMBL" id="AEDD01000001">
    <property type="protein sequence ID" value="EFM12888.1"/>
    <property type="molecule type" value="Genomic_DNA"/>
</dbReference>
<gene>
    <name evidence="12" type="ORF">PaecuDRAFT_0399</name>
</gene>
<evidence type="ECO:0000313" key="12">
    <source>
        <dbReference type="EMBL" id="EFM12888.1"/>
    </source>
</evidence>
<dbReference type="GO" id="GO:0016020">
    <property type="term" value="C:membrane"/>
    <property type="evidence" value="ECO:0007669"/>
    <property type="project" value="InterPro"/>
</dbReference>
<evidence type="ECO:0000256" key="7">
    <source>
        <dbReference type="ARBA" id="ARBA00022840"/>
    </source>
</evidence>
<dbReference type="Gene3D" id="3.30.565.10">
    <property type="entry name" value="Histidine kinase-like ATPase, C-terminal domain"/>
    <property type="match status" value="1"/>
</dbReference>
<dbReference type="RefSeq" id="WP_006036416.1">
    <property type="nucleotide sequence ID" value="NZ_AEDD01000001.1"/>
</dbReference>
<sequence>MSSLMKWLRHLFIVIPAILTLVAQPLGFAADGLISSILLGLLAVKLSELIPKLTVPLLVVELIGFGAISERWEGYLFLLPYSTLIAIYSRSARPAVLALWTMGGLAVQLASLSERPAELIAAASLLWLMLAAILIAARQNNEKHQRAELLYERLASQHEELEGARRRLLDYAAQIEQYAQTEERNRIARDIHDDLGHRLIRVKMMSEATLHLFDIDTQRARHTVEQIRDQLQESMERMRKTVRKLAAPEEDSRIYAIDRLVQESCDLLGIDVSFTLHGNPAPLYPSMEYILYRNAQEAITNAVRHGGATFVEVLLRFCGDEGIQLTVSNNGAIPGGAIKSGLGLRGMSERAALVGGTVTWHADEQFAVMTRLPALQRALHVSEEAERRTNS</sequence>
<comment type="catalytic activity">
    <reaction evidence="1">
        <text>ATP + protein L-histidine = ADP + protein N-phospho-L-histidine.</text>
        <dbReference type="EC" id="2.7.13.3"/>
    </reaction>
</comment>
<organism evidence="12 13">
    <name type="scientific">Paenibacillus curdlanolyticus YK9</name>
    <dbReference type="NCBI Taxonomy" id="717606"/>
    <lineage>
        <taxon>Bacteria</taxon>
        <taxon>Bacillati</taxon>
        <taxon>Bacillota</taxon>
        <taxon>Bacilli</taxon>
        <taxon>Bacillales</taxon>
        <taxon>Paenibacillaceae</taxon>
        <taxon>Paenibacillus</taxon>
    </lineage>
</organism>